<gene>
    <name evidence="1" type="ORF">PGLA_20485</name>
</gene>
<dbReference type="OrthoDB" id="2642863at2"/>
<evidence type="ECO:0008006" key="3">
    <source>
        <dbReference type="Google" id="ProtNLM"/>
    </source>
</evidence>
<dbReference type="Proteomes" id="UP000076967">
    <property type="component" value="Unassembled WGS sequence"/>
</dbReference>
<dbReference type="AlphaFoldDB" id="A0A168H7K5"/>
<dbReference type="InterPro" id="IPR029044">
    <property type="entry name" value="Nucleotide-diphossugar_trans"/>
</dbReference>
<evidence type="ECO:0000313" key="2">
    <source>
        <dbReference type="Proteomes" id="UP000076967"/>
    </source>
</evidence>
<dbReference type="Gene3D" id="3.90.550.10">
    <property type="entry name" value="Spore Coat Polysaccharide Biosynthesis Protein SpsA, Chain A"/>
    <property type="match status" value="1"/>
</dbReference>
<comment type="caution">
    <text evidence="1">The sequence shown here is derived from an EMBL/GenBank/DDBJ whole genome shotgun (WGS) entry which is preliminary data.</text>
</comment>
<sequence>MSNLDNIEINTETLSKRFAHLDQQGLINFPSIDKVTIILEMTDPAWAVPSIQLLLLHSEHPIRIIALPGSLEFPPIQQYFEKEAPIEFWSYEAGIDPVNQALGTIETTFAVLMEDRIMVTPRWLSSLIWPCLDEERVMVVSPMSPSEQLDGKLNLWFQSHADLVSYAEDHHPRNQGLWRQVPVLTGSCLLFRKELINELGGFDPLLRSRELKVVDWCLRARMLNGQLALCEDVYVQALHSLEPRRGEKILSDEWNVFCSKWGVERNSYPLKYLSELNISECSMEPFISLIYDPYYITVIVLVSEVFPNRLESWYQINLEQTYSRIQWIGVLLGTHQEQPLSDSEMWGKLDALIKVREVEQWHEALEAALILVKGEAIIFINSSRAYESDYVTRVVDFMYRESADVVVNTGKGIPNLHAQVHIPQEPLPVPLSLTAHRCIEDVGSYVKSIEEFYFIPRSSLRAVYWTKGMEDE</sequence>
<organism evidence="1 2">
    <name type="scientific">Paenibacillus glacialis</name>
    <dbReference type="NCBI Taxonomy" id="494026"/>
    <lineage>
        <taxon>Bacteria</taxon>
        <taxon>Bacillati</taxon>
        <taxon>Bacillota</taxon>
        <taxon>Bacilli</taxon>
        <taxon>Bacillales</taxon>
        <taxon>Paenibacillaceae</taxon>
        <taxon>Paenibacillus</taxon>
    </lineage>
</organism>
<dbReference type="RefSeq" id="WP_145939631.1">
    <property type="nucleotide sequence ID" value="NZ_LVJH01000049.1"/>
</dbReference>
<name>A0A168H7K5_9BACL</name>
<evidence type="ECO:0000313" key="1">
    <source>
        <dbReference type="EMBL" id="OAB37904.1"/>
    </source>
</evidence>
<dbReference type="EMBL" id="LVJH01000049">
    <property type="protein sequence ID" value="OAB37904.1"/>
    <property type="molecule type" value="Genomic_DNA"/>
</dbReference>
<accession>A0A168H7K5</accession>
<reference evidence="1 2" key="1">
    <citation type="submission" date="2016-03" db="EMBL/GenBank/DDBJ databases">
        <title>Draft genome sequence of Paenibacillus glacialis DSM 22343.</title>
        <authorList>
            <person name="Shin S.-K."/>
            <person name="Yi H."/>
        </authorList>
    </citation>
    <scope>NUCLEOTIDE SEQUENCE [LARGE SCALE GENOMIC DNA]</scope>
    <source>
        <strain evidence="1 2">DSM 22343</strain>
    </source>
</reference>
<keyword evidence="2" id="KW-1185">Reference proteome</keyword>
<proteinExistence type="predicted"/>
<dbReference type="STRING" id="494026.PGLA_20485"/>
<protein>
    <recommendedName>
        <fullName evidence="3">Glycosyltransferase 2-like domain-containing protein</fullName>
    </recommendedName>
</protein>
<dbReference type="SUPFAM" id="SSF53448">
    <property type="entry name" value="Nucleotide-diphospho-sugar transferases"/>
    <property type="match status" value="1"/>
</dbReference>